<dbReference type="GO" id="GO:0045747">
    <property type="term" value="P:positive regulation of Notch signaling pathway"/>
    <property type="evidence" value="ECO:0007669"/>
    <property type="project" value="TreeGrafter"/>
</dbReference>
<dbReference type="PANTHER" id="PTHR12203">
    <property type="entry name" value="KDEL LYS-ASP-GLU-LEU CONTAINING - RELATED"/>
    <property type="match status" value="1"/>
</dbReference>
<gene>
    <name evidence="10" type="primary">LOC113206384</name>
</gene>
<evidence type="ECO:0000256" key="4">
    <source>
        <dbReference type="ARBA" id="ARBA00022676"/>
    </source>
</evidence>
<comment type="similarity">
    <text evidence="3">Belongs to the glycosyltransferase 90 family.</text>
</comment>
<feature type="signal peptide" evidence="7">
    <location>
        <begin position="1"/>
        <end position="18"/>
    </location>
</feature>
<comment type="function">
    <text evidence="6">Protein O-glucosyltransferase. Catalyzes the reaction that attaches glucose through an O-glycosidic linkage to a conserved serine residue found in the consensus sequence C-X-S-X-[PA]-C in epidermal growth factor-like repeats. Regulates Notch signaling by glucosylating Notch in the ER, glucosylation is required for the correct folding and cleavage of Notch.</text>
</comment>
<dbReference type="PANTHER" id="PTHR12203:SF35">
    <property type="entry name" value="PROTEIN O-GLUCOSYLTRANSFERASE 1"/>
    <property type="match status" value="1"/>
</dbReference>
<name>A0A9C6TZM0_FRAOC</name>
<reference evidence="10" key="1">
    <citation type="submission" date="2025-08" db="UniProtKB">
        <authorList>
            <consortium name="RefSeq"/>
        </authorList>
    </citation>
    <scope>IDENTIFICATION</scope>
    <source>
        <tissue evidence="10">Whole organism</tissue>
    </source>
</reference>
<evidence type="ECO:0000256" key="6">
    <source>
        <dbReference type="ARBA" id="ARBA00045690"/>
    </source>
</evidence>
<accession>A0A9C6TZM0</accession>
<dbReference type="Proteomes" id="UP000504606">
    <property type="component" value="Unplaced"/>
</dbReference>
<keyword evidence="5" id="KW-0808">Transferase</keyword>
<evidence type="ECO:0000256" key="7">
    <source>
        <dbReference type="SAM" id="SignalP"/>
    </source>
</evidence>
<feature type="chain" id="PRO_5038954270" evidence="7">
    <location>
        <begin position="19"/>
        <end position="406"/>
    </location>
</feature>
<feature type="domain" description="Glycosyl transferase CAP10" evidence="8">
    <location>
        <begin position="139"/>
        <end position="392"/>
    </location>
</feature>
<evidence type="ECO:0000256" key="5">
    <source>
        <dbReference type="ARBA" id="ARBA00022679"/>
    </source>
</evidence>
<keyword evidence="4" id="KW-0328">Glycosyltransferase</keyword>
<sequence>MWFQSFLLVGFSFSLCIGEFCSINRDGSNECHQQVVDDAEPSKYSRELNDQWIDLKRKISIAFENYEECSAKNCSCHAHVIQENLLNFKNGITPQMIKAAESRGTKYQIINHRLYRAKACMFPARCAGVEHFLFKMKSKIPDTEFILNTRDWPQVSRYHNQLQPVFSFSKTDEYYDILYPAWSFWEGGPAIKLYPTGLGRWDRHRNSLKEASDTWSWEKKSNVAFFRGSRTTEERDPLILLSREEPSLVDAAYTKNQAWKSNADTLNVAPAEEVSLEEHCRFKYLFNFRGVAASFRLKHLFLCKSLVFHVGDEWIEFFYPAMKPWVHYVPVENGETKEQIKQLLNFVRNNEDIARKIAEQGYNFIWNHLEMKDVTCYWRKLLKRYSKLLTYQPSLDDRLVEVKHSS</sequence>
<evidence type="ECO:0000259" key="8">
    <source>
        <dbReference type="SMART" id="SM00672"/>
    </source>
</evidence>
<proteinExistence type="inferred from homology"/>
<comment type="pathway">
    <text evidence="2">Protein modification; protein glycosylation.</text>
</comment>
<dbReference type="GO" id="GO:0035252">
    <property type="term" value="F:UDP-xylosyltransferase activity"/>
    <property type="evidence" value="ECO:0007669"/>
    <property type="project" value="TreeGrafter"/>
</dbReference>
<organism evidence="9 10">
    <name type="scientific">Frankliniella occidentalis</name>
    <name type="common">Western flower thrips</name>
    <name type="synonym">Euthrips occidentalis</name>
    <dbReference type="NCBI Taxonomy" id="133901"/>
    <lineage>
        <taxon>Eukaryota</taxon>
        <taxon>Metazoa</taxon>
        <taxon>Ecdysozoa</taxon>
        <taxon>Arthropoda</taxon>
        <taxon>Hexapoda</taxon>
        <taxon>Insecta</taxon>
        <taxon>Pterygota</taxon>
        <taxon>Neoptera</taxon>
        <taxon>Paraneoptera</taxon>
        <taxon>Thysanoptera</taxon>
        <taxon>Terebrantia</taxon>
        <taxon>Thripoidea</taxon>
        <taxon>Thripidae</taxon>
        <taxon>Frankliniella</taxon>
    </lineage>
</organism>
<evidence type="ECO:0000313" key="9">
    <source>
        <dbReference type="Proteomes" id="UP000504606"/>
    </source>
</evidence>
<dbReference type="SMART" id="SM00672">
    <property type="entry name" value="CAP10"/>
    <property type="match status" value="1"/>
</dbReference>
<dbReference type="AlphaFoldDB" id="A0A9C6TZM0"/>
<comment type="subcellular location">
    <subcellularLocation>
        <location evidence="1">Endoplasmic reticulum lumen</location>
    </subcellularLocation>
</comment>
<dbReference type="GO" id="GO:0035251">
    <property type="term" value="F:UDP-glucosyltransferase activity"/>
    <property type="evidence" value="ECO:0007669"/>
    <property type="project" value="TreeGrafter"/>
</dbReference>
<evidence type="ECO:0000256" key="1">
    <source>
        <dbReference type="ARBA" id="ARBA00004319"/>
    </source>
</evidence>
<dbReference type="GO" id="GO:0006493">
    <property type="term" value="P:protein O-linked glycosylation"/>
    <property type="evidence" value="ECO:0007669"/>
    <property type="project" value="TreeGrafter"/>
</dbReference>
<keyword evidence="9" id="KW-1185">Reference proteome</keyword>
<dbReference type="RefSeq" id="XP_052123295.1">
    <property type="nucleotide sequence ID" value="XM_052267335.1"/>
</dbReference>
<dbReference type="GeneID" id="113206384"/>
<keyword evidence="7" id="KW-0732">Signal</keyword>
<dbReference type="InterPro" id="IPR051091">
    <property type="entry name" value="O-Glucosyltr/Glycosyltrsf_90"/>
</dbReference>
<evidence type="ECO:0000313" key="10">
    <source>
        <dbReference type="RefSeq" id="XP_052123295.1"/>
    </source>
</evidence>
<dbReference type="InterPro" id="IPR006598">
    <property type="entry name" value="CAP10"/>
</dbReference>
<evidence type="ECO:0000256" key="3">
    <source>
        <dbReference type="ARBA" id="ARBA00010118"/>
    </source>
</evidence>
<evidence type="ECO:0000256" key="2">
    <source>
        <dbReference type="ARBA" id="ARBA00004922"/>
    </source>
</evidence>
<dbReference type="Pfam" id="PF05686">
    <property type="entry name" value="Glyco_transf_90"/>
    <property type="match status" value="1"/>
</dbReference>
<dbReference type="GO" id="GO:0005788">
    <property type="term" value="C:endoplasmic reticulum lumen"/>
    <property type="evidence" value="ECO:0007669"/>
    <property type="project" value="UniProtKB-SubCell"/>
</dbReference>
<protein>
    <submittedName>
        <fullName evidence="10">O-glucosyltransferase rumi homolog isoform X3</fullName>
    </submittedName>
</protein>